<gene>
    <name evidence="2" type="ORF">Sradi_7117500</name>
</gene>
<evidence type="ECO:0000256" key="1">
    <source>
        <dbReference type="SAM" id="MobiDB-lite"/>
    </source>
</evidence>
<name>A0AAW2J076_SESRA</name>
<dbReference type="EMBL" id="JACGWJ010000848">
    <property type="protein sequence ID" value="KAL0287730.1"/>
    <property type="molecule type" value="Genomic_DNA"/>
</dbReference>
<comment type="caution">
    <text evidence="2">The sequence shown here is derived from an EMBL/GenBank/DDBJ whole genome shotgun (WGS) entry which is preliminary data.</text>
</comment>
<evidence type="ECO:0000313" key="2">
    <source>
        <dbReference type="EMBL" id="KAL0287730.1"/>
    </source>
</evidence>
<sequence length="64" mass="6903">MEGTIGGGYAKVASSQVCRPKEEGDPSIRNVMALNKALMSRHLMATYHSGPDVYMGEMGHHCPP</sequence>
<accession>A0AAW2J076</accession>
<reference evidence="2" key="2">
    <citation type="journal article" date="2024" name="Plant">
        <title>Genomic evolution and insights into agronomic trait innovations of Sesamum species.</title>
        <authorList>
            <person name="Miao H."/>
            <person name="Wang L."/>
            <person name="Qu L."/>
            <person name="Liu H."/>
            <person name="Sun Y."/>
            <person name="Le M."/>
            <person name="Wang Q."/>
            <person name="Wei S."/>
            <person name="Zheng Y."/>
            <person name="Lin W."/>
            <person name="Duan Y."/>
            <person name="Cao H."/>
            <person name="Xiong S."/>
            <person name="Wang X."/>
            <person name="Wei L."/>
            <person name="Li C."/>
            <person name="Ma Q."/>
            <person name="Ju M."/>
            <person name="Zhao R."/>
            <person name="Li G."/>
            <person name="Mu C."/>
            <person name="Tian Q."/>
            <person name="Mei H."/>
            <person name="Zhang T."/>
            <person name="Gao T."/>
            <person name="Zhang H."/>
        </authorList>
    </citation>
    <scope>NUCLEOTIDE SEQUENCE</scope>
    <source>
        <strain evidence="2">G02</strain>
    </source>
</reference>
<organism evidence="2">
    <name type="scientific">Sesamum radiatum</name>
    <name type="common">Black benniseed</name>
    <dbReference type="NCBI Taxonomy" id="300843"/>
    <lineage>
        <taxon>Eukaryota</taxon>
        <taxon>Viridiplantae</taxon>
        <taxon>Streptophyta</taxon>
        <taxon>Embryophyta</taxon>
        <taxon>Tracheophyta</taxon>
        <taxon>Spermatophyta</taxon>
        <taxon>Magnoliopsida</taxon>
        <taxon>eudicotyledons</taxon>
        <taxon>Gunneridae</taxon>
        <taxon>Pentapetalae</taxon>
        <taxon>asterids</taxon>
        <taxon>lamiids</taxon>
        <taxon>Lamiales</taxon>
        <taxon>Pedaliaceae</taxon>
        <taxon>Sesamum</taxon>
    </lineage>
</organism>
<proteinExistence type="predicted"/>
<feature type="region of interest" description="Disordered" evidence="1">
    <location>
        <begin position="1"/>
        <end position="25"/>
    </location>
</feature>
<dbReference type="AlphaFoldDB" id="A0AAW2J076"/>
<reference evidence="2" key="1">
    <citation type="submission" date="2020-06" db="EMBL/GenBank/DDBJ databases">
        <authorList>
            <person name="Li T."/>
            <person name="Hu X."/>
            <person name="Zhang T."/>
            <person name="Song X."/>
            <person name="Zhang H."/>
            <person name="Dai N."/>
            <person name="Sheng W."/>
            <person name="Hou X."/>
            <person name="Wei L."/>
        </authorList>
    </citation>
    <scope>NUCLEOTIDE SEQUENCE</scope>
    <source>
        <strain evidence="2">G02</strain>
        <tissue evidence="2">Leaf</tissue>
    </source>
</reference>
<protein>
    <submittedName>
        <fullName evidence="2">Uncharacterized protein</fullName>
    </submittedName>
</protein>